<comment type="similarity">
    <text evidence="2">Belongs to the DoxX family.</text>
</comment>
<keyword evidence="9" id="KW-1185">Reference proteome</keyword>
<accession>A0ABW7N0E8</accession>
<dbReference type="PANTHER" id="PTHR33452">
    <property type="entry name" value="OXIDOREDUCTASE CATD-RELATED"/>
    <property type="match status" value="1"/>
</dbReference>
<keyword evidence="5 7" id="KW-1133">Transmembrane helix</keyword>
<evidence type="ECO:0000256" key="5">
    <source>
        <dbReference type="ARBA" id="ARBA00022989"/>
    </source>
</evidence>
<dbReference type="Pfam" id="PF07681">
    <property type="entry name" value="DoxX"/>
    <property type="match status" value="1"/>
</dbReference>
<comment type="caution">
    <text evidence="8">The sequence shown here is derived from an EMBL/GenBank/DDBJ whole genome shotgun (WGS) entry which is preliminary data.</text>
</comment>
<keyword evidence="3" id="KW-1003">Cell membrane</keyword>
<keyword evidence="4 7" id="KW-0812">Transmembrane</keyword>
<reference evidence="8 9" key="1">
    <citation type="submission" date="2024-02" db="EMBL/GenBank/DDBJ databases">
        <title>A Gaetbulibacter species isolated from tidal flats and genomic insights of their niches.</title>
        <authorList>
            <person name="Ye Y."/>
        </authorList>
    </citation>
    <scope>NUCLEOTIDE SEQUENCE [LARGE SCALE GENOMIC DNA]</scope>
    <source>
        <strain evidence="8 9">KYW382</strain>
    </source>
</reference>
<evidence type="ECO:0000256" key="2">
    <source>
        <dbReference type="ARBA" id="ARBA00006679"/>
    </source>
</evidence>
<feature type="transmembrane region" description="Helical" evidence="7">
    <location>
        <begin position="110"/>
        <end position="129"/>
    </location>
</feature>
<dbReference type="Proteomes" id="UP001610100">
    <property type="component" value="Unassembled WGS sequence"/>
</dbReference>
<protein>
    <submittedName>
        <fullName evidence="8">DoxX family protein</fullName>
    </submittedName>
</protein>
<evidence type="ECO:0000313" key="9">
    <source>
        <dbReference type="Proteomes" id="UP001610100"/>
    </source>
</evidence>
<evidence type="ECO:0000256" key="7">
    <source>
        <dbReference type="SAM" id="Phobius"/>
    </source>
</evidence>
<evidence type="ECO:0000256" key="1">
    <source>
        <dbReference type="ARBA" id="ARBA00004651"/>
    </source>
</evidence>
<sequence>MKTLFNKQYNETSLSLVSLILRVGAGAMMLTHGYPKFQMLFSETIKFREVMGMSASTSLALAVFAEVICSIFLILGLFSRTATIPLIITMLVAVFLIHGDDPFSRQELGLHYVIAYVAILILGSGRFSLDRILSRKK</sequence>
<feature type="transmembrane region" description="Helical" evidence="7">
    <location>
        <begin position="50"/>
        <end position="75"/>
    </location>
</feature>
<evidence type="ECO:0000256" key="3">
    <source>
        <dbReference type="ARBA" id="ARBA00022475"/>
    </source>
</evidence>
<name>A0ABW7N0E8_9FLAO</name>
<dbReference type="InterPro" id="IPR032808">
    <property type="entry name" value="DoxX"/>
</dbReference>
<evidence type="ECO:0000256" key="6">
    <source>
        <dbReference type="ARBA" id="ARBA00023136"/>
    </source>
</evidence>
<feature type="transmembrane region" description="Helical" evidence="7">
    <location>
        <begin position="12"/>
        <end position="30"/>
    </location>
</feature>
<dbReference type="InterPro" id="IPR051907">
    <property type="entry name" value="DoxX-like_oxidoreductase"/>
</dbReference>
<keyword evidence="6 7" id="KW-0472">Membrane</keyword>
<comment type="subcellular location">
    <subcellularLocation>
        <location evidence="1">Cell membrane</location>
        <topology evidence="1">Multi-pass membrane protein</topology>
    </subcellularLocation>
</comment>
<feature type="transmembrane region" description="Helical" evidence="7">
    <location>
        <begin position="82"/>
        <end position="98"/>
    </location>
</feature>
<proteinExistence type="inferred from homology"/>
<evidence type="ECO:0000256" key="4">
    <source>
        <dbReference type="ARBA" id="ARBA00022692"/>
    </source>
</evidence>
<dbReference type="RefSeq" id="WP_344741556.1">
    <property type="nucleotide sequence ID" value="NZ_BAABAY010000002.1"/>
</dbReference>
<organism evidence="8 9">
    <name type="scientific">Gaetbulibacter aestuarii</name>
    <dbReference type="NCBI Taxonomy" id="1502358"/>
    <lineage>
        <taxon>Bacteria</taxon>
        <taxon>Pseudomonadati</taxon>
        <taxon>Bacteroidota</taxon>
        <taxon>Flavobacteriia</taxon>
        <taxon>Flavobacteriales</taxon>
        <taxon>Flavobacteriaceae</taxon>
        <taxon>Gaetbulibacter</taxon>
    </lineage>
</organism>
<dbReference type="EMBL" id="JBAWKB010000002">
    <property type="protein sequence ID" value="MFH6772245.1"/>
    <property type="molecule type" value="Genomic_DNA"/>
</dbReference>
<dbReference type="PANTHER" id="PTHR33452:SF1">
    <property type="entry name" value="INNER MEMBRANE PROTEIN YPHA-RELATED"/>
    <property type="match status" value="1"/>
</dbReference>
<gene>
    <name evidence="8" type="ORF">V8G58_09905</name>
</gene>
<evidence type="ECO:0000313" key="8">
    <source>
        <dbReference type="EMBL" id="MFH6772245.1"/>
    </source>
</evidence>